<reference evidence="2" key="1">
    <citation type="submission" date="2020-02" db="EMBL/GenBank/DDBJ databases">
        <authorList>
            <person name="Meier V. D."/>
        </authorList>
    </citation>
    <scope>NUCLEOTIDE SEQUENCE</scope>
    <source>
        <strain evidence="2">AVDCRST_MAG73</strain>
    </source>
</reference>
<organism evidence="2">
    <name type="scientific">uncultured Thermomicrobiales bacterium</name>
    <dbReference type="NCBI Taxonomy" id="1645740"/>
    <lineage>
        <taxon>Bacteria</taxon>
        <taxon>Pseudomonadati</taxon>
        <taxon>Thermomicrobiota</taxon>
        <taxon>Thermomicrobia</taxon>
        <taxon>Thermomicrobiales</taxon>
        <taxon>environmental samples</taxon>
    </lineage>
</organism>
<dbReference type="EMBL" id="CADCWE010000186">
    <property type="protein sequence ID" value="CAA9550009.1"/>
    <property type="molecule type" value="Genomic_DNA"/>
</dbReference>
<sequence>PAPTPAAERPPTPSLRDRVRGTTSAPTMPPPAPAPPPASTTPPSDPAPPPTATNPPTAPAPSGDFDLERLVDLWPRIRQDVKAVNRRIEALLSSIDPFAVQNGQVTLVAAYEFHRNRLNADEVRTVVEDTIGRLAGVPVRVTCVLRTDVAPPAAPRPSPAVAEPPAPTYASGPVTASPSPSTSQANGHHPPEPAVATSGPPPGRSLEDDDRRLQAAKNIFDADVIAG</sequence>
<feature type="region of interest" description="Disordered" evidence="1">
    <location>
        <begin position="1"/>
        <end position="64"/>
    </location>
</feature>
<proteinExistence type="predicted"/>
<gene>
    <name evidence="2" type="ORF">AVDCRST_MAG73-2780</name>
</gene>
<accession>A0A6J4UKS7</accession>
<evidence type="ECO:0000256" key="1">
    <source>
        <dbReference type="SAM" id="MobiDB-lite"/>
    </source>
</evidence>
<feature type="region of interest" description="Disordered" evidence="1">
    <location>
        <begin position="149"/>
        <end position="211"/>
    </location>
</feature>
<protein>
    <recommendedName>
        <fullName evidence="3">DNA polymerase III subunits gamma and tau</fullName>
    </recommendedName>
</protein>
<name>A0A6J4UKS7_9BACT</name>
<feature type="non-terminal residue" evidence="2">
    <location>
        <position position="1"/>
    </location>
</feature>
<feature type="compositionally biased region" description="Polar residues" evidence="1">
    <location>
        <begin position="174"/>
        <end position="186"/>
    </location>
</feature>
<evidence type="ECO:0000313" key="2">
    <source>
        <dbReference type="EMBL" id="CAA9550009.1"/>
    </source>
</evidence>
<feature type="compositionally biased region" description="Pro residues" evidence="1">
    <location>
        <begin position="152"/>
        <end position="167"/>
    </location>
</feature>
<dbReference type="PRINTS" id="PR01217">
    <property type="entry name" value="PRICHEXTENSN"/>
</dbReference>
<feature type="compositionally biased region" description="Pro residues" evidence="1">
    <location>
        <begin position="27"/>
        <end position="59"/>
    </location>
</feature>
<feature type="compositionally biased region" description="Pro residues" evidence="1">
    <location>
        <begin position="1"/>
        <end position="13"/>
    </location>
</feature>
<dbReference type="AlphaFoldDB" id="A0A6J4UKS7"/>
<evidence type="ECO:0008006" key="3">
    <source>
        <dbReference type="Google" id="ProtNLM"/>
    </source>
</evidence>